<sequence length="286" mass="33701">MDTNALIDLVYKTYRMVRLYYAFNTVRFPRVGIVYNDYANEKVTKKVTALNLIYNKTKVPVLRNPNAERPTRLIRENISDSNIELFELDFDRIDNRCQGFITTTEYFQYPNSVFGLYNAKNKYIAFKALKALIPKLVNAKYNYYKFKLIYDDLSLLYIGPAQLFGLVPCAWDYEGDKPPKIATWYFKYLEMFIRHKERELSSLLYILLLSGFNDYRATKWAKRKEECNNLEKLKAFAAQKVRELDKYNKALEKREGDKVLVDSGKMIKEVFIINALYYSSSSLFVS</sequence>
<proteinExistence type="predicted"/>
<dbReference type="Proteomes" id="UP000799437">
    <property type="component" value="Unassembled WGS sequence"/>
</dbReference>
<reference evidence="1" key="1">
    <citation type="journal article" date="2020" name="Stud. Mycol.">
        <title>101 Dothideomycetes genomes: a test case for predicting lifestyles and emergence of pathogens.</title>
        <authorList>
            <person name="Haridas S."/>
            <person name="Albert R."/>
            <person name="Binder M."/>
            <person name="Bloem J."/>
            <person name="Labutti K."/>
            <person name="Salamov A."/>
            <person name="Andreopoulos B."/>
            <person name="Baker S."/>
            <person name="Barry K."/>
            <person name="Bills G."/>
            <person name="Bluhm B."/>
            <person name="Cannon C."/>
            <person name="Castanera R."/>
            <person name="Culley D."/>
            <person name="Daum C."/>
            <person name="Ezra D."/>
            <person name="Gonzalez J."/>
            <person name="Henrissat B."/>
            <person name="Kuo A."/>
            <person name="Liang C."/>
            <person name="Lipzen A."/>
            <person name="Lutzoni F."/>
            <person name="Magnuson J."/>
            <person name="Mondo S."/>
            <person name="Nolan M."/>
            <person name="Ohm R."/>
            <person name="Pangilinan J."/>
            <person name="Park H.-J."/>
            <person name="Ramirez L."/>
            <person name="Alfaro M."/>
            <person name="Sun H."/>
            <person name="Tritt A."/>
            <person name="Yoshinaga Y."/>
            <person name="Zwiers L.-H."/>
            <person name="Turgeon B."/>
            <person name="Goodwin S."/>
            <person name="Spatafora J."/>
            <person name="Crous P."/>
            <person name="Grigoriev I."/>
        </authorList>
    </citation>
    <scope>NUCLEOTIDE SEQUENCE</scope>
    <source>
        <strain evidence="1">CBS 121739</strain>
    </source>
</reference>
<name>A0A6A6VU52_9PEZI</name>
<accession>A0A6A6VU52</accession>
<protein>
    <submittedName>
        <fullName evidence="1">Uncharacterized protein</fullName>
    </submittedName>
</protein>
<dbReference type="GeneID" id="54487280"/>
<keyword evidence="2" id="KW-1185">Reference proteome</keyword>
<dbReference type="EMBL" id="ML996585">
    <property type="protein sequence ID" value="KAF2753264.1"/>
    <property type="molecule type" value="Genomic_DNA"/>
</dbReference>
<organism evidence="1 2">
    <name type="scientific">Pseudovirgaria hyperparasitica</name>
    <dbReference type="NCBI Taxonomy" id="470096"/>
    <lineage>
        <taxon>Eukaryota</taxon>
        <taxon>Fungi</taxon>
        <taxon>Dikarya</taxon>
        <taxon>Ascomycota</taxon>
        <taxon>Pezizomycotina</taxon>
        <taxon>Dothideomycetes</taxon>
        <taxon>Dothideomycetes incertae sedis</taxon>
        <taxon>Acrospermales</taxon>
        <taxon>Acrospermaceae</taxon>
        <taxon>Pseudovirgaria</taxon>
    </lineage>
</organism>
<dbReference type="AlphaFoldDB" id="A0A6A6VU52"/>
<dbReference type="RefSeq" id="XP_033595715.1">
    <property type="nucleotide sequence ID" value="XM_033746226.1"/>
</dbReference>
<evidence type="ECO:0000313" key="2">
    <source>
        <dbReference type="Proteomes" id="UP000799437"/>
    </source>
</evidence>
<evidence type="ECO:0000313" key="1">
    <source>
        <dbReference type="EMBL" id="KAF2753264.1"/>
    </source>
</evidence>
<dbReference type="OrthoDB" id="3793522at2759"/>
<gene>
    <name evidence="1" type="ORF">EJ05DRAFT_495010</name>
</gene>